<comment type="caution">
    <text evidence="1">The sequence shown here is derived from an EMBL/GenBank/DDBJ whole genome shotgun (WGS) entry which is preliminary data.</text>
</comment>
<dbReference type="Proteomes" id="UP000253831">
    <property type="component" value="Unassembled WGS sequence"/>
</dbReference>
<evidence type="ECO:0000313" key="2">
    <source>
        <dbReference type="Proteomes" id="UP000253831"/>
    </source>
</evidence>
<dbReference type="EMBL" id="QPGA01000096">
    <property type="protein sequence ID" value="RDE48761.1"/>
    <property type="molecule type" value="Genomic_DNA"/>
</dbReference>
<gene>
    <name evidence="1" type="ORF">DVS81_20370</name>
</gene>
<dbReference type="AlphaFoldDB" id="A0A369XF80"/>
<reference evidence="1 2" key="1">
    <citation type="submission" date="2018-05" db="EMBL/GenBank/DDBJ databases">
        <title>Integrated omic analyses show evidence that a Ca. Accumulibacter phosphatis strain performs denitrification under micro-aerobic conditions.</title>
        <authorList>
            <person name="Camejo P.Y."/>
            <person name="Katherine M.D."/>
            <person name="Daniel N.R."/>
        </authorList>
    </citation>
    <scope>NUCLEOTIDE SEQUENCE [LARGE SCALE GENOMIC DNA]</scope>
    <source>
        <strain evidence="1">UW-LDO-IC</strain>
    </source>
</reference>
<evidence type="ECO:0000313" key="1">
    <source>
        <dbReference type="EMBL" id="RDE48761.1"/>
    </source>
</evidence>
<evidence type="ECO:0008006" key="3">
    <source>
        <dbReference type="Google" id="ProtNLM"/>
    </source>
</evidence>
<name>A0A369XF80_9PROT</name>
<protein>
    <recommendedName>
        <fullName evidence="3">WGR domain-containing protein</fullName>
    </recommendedName>
</protein>
<organism evidence="1 2">
    <name type="scientific">Candidatus Accumulibacter meliphilus</name>
    <dbReference type="NCBI Taxonomy" id="2211374"/>
    <lineage>
        <taxon>Bacteria</taxon>
        <taxon>Pseudomonadati</taxon>
        <taxon>Pseudomonadota</taxon>
        <taxon>Betaproteobacteria</taxon>
        <taxon>Candidatus Accumulibacter</taxon>
    </lineage>
</organism>
<sequence length="73" mass="8656">MMRVRWETSTRYYEVRLVRDLLQDWVLIVARGGKTNRLGALRTLFVSSEAEGMKIIETMEKVRIRRGYVRVPV</sequence>
<accession>A0A369XF80</accession>
<proteinExistence type="predicted"/>